<dbReference type="EMBL" id="UINC01008016">
    <property type="protein sequence ID" value="SVA36107.1"/>
    <property type="molecule type" value="Genomic_DNA"/>
</dbReference>
<keyword evidence="10" id="KW-0560">Oxidoreductase</keyword>
<keyword evidence="11" id="KW-0457">Lysine biosynthesis</keyword>
<dbReference type="GO" id="GO:0051287">
    <property type="term" value="F:NAD binding"/>
    <property type="evidence" value="ECO:0007669"/>
    <property type="project" value="InterPro"/>
</dbReference>
<dbReference type="UniPathway" id="UPA00034">
    <property type="reaction ID" value="UER00016"/>
</dbReference>
<dbReference type="GO" id="GO:0004073">
    <property type="term" value="F:aspartate-semialdehyde dehydrogenase activity"/>
    <property type="evidence" value="ECO:0007669"/>
    <property type="project" value="UniProtKB-EC"/>
</dbReference>
<dbReference type="GO" id="GO:0050661">
    <property type="term" value="F:NADP binding"/>
    <property type="evidence" value="ECO:0007669"/>
    <property type="project" value="InterPro"/>
</dbReference>
<dbReference type="GO" id="GO:0046983">
    <property type="term" value="F:protein dimerization activity"/>
    <property type="evidence" value="ECO:0007669"/>
    <property type="project" value="InterPro"/>
</dbReference>
<keyword evidence="7" id="KW-0791">Threonine biosynthesis</keyword>
<dbReference type="PANTHER" id="PTHR46278:SF2">
    <property type="entry name" value="ASPARTATE-SEMIALDEHYDE DEHYDROGENASE"/>
    <property type="match status" value="1"/>
</dbReference>
<dbReference type="PANTHER" id="PTHR46278">
    <property type="entry name" value="DEHYDROGENASE, PUTATIVE-RELATED"/>
    <property type="match status" value="1"/>
</dbReference>
<dbReference type="NCBIfam" id="TIGR01296">
    <property type="entry name" value="asd_B"/>
    <property type="match status" value="1"/>
</dbReference>
<evidence type="ECO:0000256" key="7">
    <source>
        <dbReference type="ARBA" id="ARBA00022697"/>
    </source>
</evidence>
<protein>
    <recommendedName>
        <fullName evidence="5">aspartate-semialdehyde dehydrogenase</fullName>
        <ecNumber evidence="5">1.2.1.11</ecNumber>
    </recommendedName>
</protein>
<dbReference type="GO" id="GO:0009097">
    <property type="term" value="P:isoleucine biosynthetic process"/>
    <property type="evidence" value="ECO:0007669"/>
    <property type="project" value="InterPro"/>
</dbReference>
<evidence type="ECO:0000256" key="1">
    <source>
        <dbReference type="ARBA" id="ARBA00005021"/>
    </source>
</evidence>
<dbReference type="CDD" id="cd18131">
    <property type="entry name" value="ASADH_C_bac_euk_like"/>
    <property type="match status" value="1"/>
</dbReference>
<keyword evidence="12" id="KW-0486">Methionine biosynthesis</keyword>
<evidence type="ECO:0000256" key="6">
    <source>
        <dbReference type="ARBA" id="ARBA00022605"/>
    </source>
</evidence>
<evidence type="ECO:0000256" key="3">
    <source>
        <dbReference type="ARBA" id="ARBA00010584"/>
    </source>
</evidence>
<dbReference type="InterPro" id="IPR036291">
    <property type="entry name" value="NAD(P)-bd_dom_sf"/>
</dbReference>
<dbReference type="SUPFAM" id="SSF51735">
    <property type="entry name" value="NAD(P)-binding Rossmann-fold domains"/>
    <property type="match status" value="1"/>
</dbReference>
<name>A0A381V8V1_9ZZZZ</name>
<dbReference type="GO" id="GO:0009089">
    <property type="term" value="P:lysine biosynthetic process via diaminopimelate"/>
    <property type="evidence" value="ECO:0007669"/>
    <property type="project" value="UniProtKB-UniPathway"/>
</dbReference>
<feature type="domain" description="Semialdehyde dehydrogenase NAD-binding" evidence="14">
    <location>
        <begin position="6"/>
        <end position="121"/>
    </location>
</feature>
<dbReference type="Pfam" id="PF01118">
    <property type="entry name" value="Semialdhyde_dh"/>
    <property type="match status" value="1"/>
</dbReference>
<keyword evidence="9" id="KW-0220">Diaminopimelate biosynthesis</keyword>
<dbReference type="GO" id="GO:0019877">
    <property type="term" value="P:diaminopimelate biosynthetic process"/>
    <property type="evidence" value="ECO:0007669"/>
    <property type="project" value="UniProtKB-KW"/>
</dbReference>
<evidence type="ECO:0000259" key="14">
    <source>
        <dbReference type="SMART" id="SM00859"/>
    </source>
</evidence>
<dbReference type="GO" id="GO:0009088">
    <property type="term" value="P:threonine biosynthetic process"/>
    <property type="evidence" value="ECO:0007669"/>
    <property type="project" value="UniProtKB-UniPathway"/>
</dbReference>
<comment type="pathway">
    <text evidence="2">Amino-acid biosynthesis; L-threonine biosynthesis; L-threonine from L-aspartate: step 2/5.</text>
</comment>
<dbReference type="InterPro" id="IPR000534">
    <property type="entry name" value="Semialdehyde_DH_NAD-bd"/>
</dbReference>
<dbReference type="GO" id="GO:0009086">
    <property type="term" value="P:methionine biosynthetic process"/>
    <property type="evidence" value="ECO:0007669"/>
    <property type="project" value="UniProtKB-KW"/>
</dbReference>
<dbReference type="SMART" id="SM00859">
    <property type="entry name" value="Semialdhyde_dh"/>
    <property type="match status" value="1"/>
</dbReference>
<evidence type="ECO:0000256" key="4">
    <source>
        <dbReference type="ARBA" id="ARBA00011738"/>
    </source>
</evidence>
<comment type="similarity">
    <text evidence="3">Belongs to the aspartate-semialdehyde dehydrogenase family.</text>
</comment>
<dbReference type="Pfam" id="PF02774">
    <property type="entry name" value="Semialdhyde_dhC"/>
    <property type="match status" value="1"/>
</dbReference>
<comment type="subunit">
    <text evidence="4">Homodimer.</text>
</comment>
<comment type="catalytic activity">
    <reaction evidence="13">
        <text>L-aspartate 4-semialdehyde + phosphate + NADP(+) = 4-phospho-L-aspartate + NADPH + H(+)</text>
        <dbReference type="Rhea" id="RHEA:24284"/>
        <dbReference type="ChEBI" id="CHEBI:15378"/>
        <dbReference type="ChEBI" id="CHEBI:43474"/>
        <dbReference type="ChEBI" id="CHEBI:57535"/>
        <dbReference type="ChEBI" id="CHEBI:57783"/>
        <dbReference type="ChEBI" id="CHEBI:58349"/>
        <dbReference type="ChEBI" id="CHEBI:537519"/>
        <dbReference type="EC" id="1.2.1.11"/>
    </reaction>
</comment>
<dbReference type="EC" id="1.2.1.11" evidence="5"/>
<evidence type="ECO:0000256" key="2">
    <source>
        <dbReference type="ARBA" id="ARBA00005097"/>
    </source>
</evidence>
<evidence type="ECO:0000256" key="12">
    <source>
        <dbReference type="ARBA" id="ARBA00023167"/>
    </source>
</evidence>
<organism evidence="15">
    <name type="scientific">marine metagenome</name>
    <dbReference type="NCBI Taxonomy" id="408172"/>
    <lineage>
        <taxon>unclassified sequences</taxon>
        <taxon>metagenomes</taxon>
        <taxon>ecological metagenomes</taxon>
    </lineage>
</organism>
<accession>A0A381V8V1</accession>
<reference evidence="15" key="1">
    <citation type="submission" date="2018-05" db="EMBL/GenBank/DDBJ databases">
        <authorList>
            <person name="Lanie J.A."/>
            <person name="Ng W.-L."/>
            <person name="Kazmierczak K.M."/>
            <person name="Andrzejewski T.M."/>
            <person name="Davidsen T.M."/>
            <person name="Wayne K.J."/>
            <person name="Tettelin H."/>
            <person name="Glass J.I."/>
            <person name="Rusch D."/>
            <person name="Podicherti R."/>
            <person name="Tsui H.-C.T."/>
            <person name="Winkler M.E."/>
        </authorList>
    </citation>
    <scope>NUCLEOTIDE SEQUENCE</scope>
</reference>
<dbReference type="AlphaFoldDB" id="A0A381V8V1"/>
<dbReference type="UniPathway" id="UPA00050">
    <property type="reaction ID" value="UER00463"/>
</dbReference>
<dbReference type="UniPathway" id="UPA00051">
    <property type="reaction ID" value="UER00464"/>
</dbReference>
<sequence length="340" mass="37606">MLKKYVFAVVGALGNVGTELRSILETSDLPIKKLVLMDVPQNAGKKVRWRDEEYTVVESKPEAFSGVDIAIMSAGTEASLELSPEAVKRGCIVIDNSTAFRMAPEHPLVIPEVNAEQLVNHQGIIANPNCSTIQMLVAIKPIHDKYRVKRVIVSTYQAVSGTGHAGVDELQKQTLSYAKGEKIENKVYPHQIAFNILPHIDSFQENGYSGEEMKMIRETAKILDSNIKITSTTVRVPVSTAHSESLNIETEKPFEVDQIKNLMAESPGIVLEDEPEKNIYPLALNAAGKDAVYVGRIRRDFSAENALNMWCVSDNLRKGAALNTVQIARELINRDLVKVK</sequence>
<keyword evidence="6" id="KW-0028">Amino-acid biosynthesis</keyword>
<dbReference type="Gene3D" id="3.40.50.720">
    <property type="entry name" value="NAD(P)-binding Rossmann-like Domain"/>
    <property type="match status" value="1"/>
</dbReference>
<gene>
    <name evidence="15" type="ORF">METZ01_LOCUS88961</name>
</gene>
<evidence type="ECO:0000256" key="10">
    <source>
        <dbReference type="ARBA" id="ARBA00023002"/>
    </source>
</evidence>
<dbReference type="NCBIfam" id="NF011456">
    <property type="entry name" value="PRK14874.1"/>
    <property type="match status" value="1"/>
</dbReference>
<evidence type="ECO:0000256" key="13">
    <source>
        <dbReference type="ARBA" id="ARBA00047891"/>
    </source>
</evidence>
<keyword evidence="8" id="KW-0521">NADP</keyword>
<dbReference type="Gene3D" id="3.30.360.10">
    <property type="entry name" value="Dihydrodipicolinate Reductase, domain 2"/>
    <property type="match status" value="1"/>
</dbReference>
<dbReference type="InterPro" id="IPR012280">
    <property type="entry name" value="Semialdhyde_DH_dimer_dom"/>
</dbReference>
<proteinExistence type="inferred from homology"/>
<comment type="pathway">
    <text evidence="1">Amino-acid biosynthesis; L-methionine biosynthesis via de novo pathway; L-homoserine from L-aspartate: step 2/3.</text>
</comment>
<dbReference type="PIRSF" id="PIRSF000148">
    <property type="entry name" value="ASA_dh"/>
    <property type="match status" value="1"/>
</dbReference>
<evidence type="ECO:0000256" key="11">
    <source>
        <dbReference type="ARBA" id="ARBA00023154"/>
    </source>
</evidence>
<evidence type="ECO:0000256" key="9">
    <source>
        <dbReference type="ARBA" id="ARBA00022915"/>
    </source>
</evidence>
<dbReference type="InterPro" id="IPR012080">
    <property type="entry name" value="Asp_semialdehyde_DH"/>
</dbReference>
<evidence type="ECO:0000313" key="15">
    <source>
        <dbReference type="EMBL" id="SVA36107.1"/>
    </source>
</evidence>
<dbReference type="HAMAP" id="MF_02121">
    <property type="entry name" value="ASADH"/>
    <property type="match status" value="1"/>
</dbReference>
<dbReference type="CDD" id="cd02316">
    <property type="entry name" value="VcASADH2_like_N"/>
    <property type="match status" value="1"/>
</dbReference>
<evidence type="ECO:0000256" key="8">
    <source>
        <dbReference type="ARBA" id="ARBA00022857"/>
    </source>
</evidence>
<dbReference type="SUPFAM" id="SSF55347">
    <property type="entry name" value="Glyceraldehyde-3-phosphate dehydrogenase-like, C-terminal domain"/>
    <property type="match status" value="1"/>
</dbReference>
<dbReference type="InterPro" id="IPR005986">
    <property type="entry name" value="Asp_semialdehyde_DH_beta"/>
</dbReference>
<evidence type="ECO:0000256" key="5">
    <source>
        <dbReference type="ARBA" id="ARBA00013120"/>
    </source>
</evidence>